<dbReference type="PANTHER" id="PTHR11373:SF4">
    <property type="entry name" value="DEOXYNUCLEOSIDE TRIPHOSPHATE TRIPHOSPHOHYDROLASE SAMHD1"/>
    <property type="match status" value="1"/>
</dbReference>
<dbReference type="GO" id="GO:0006203">
    <property type="term" value="P:dGTP catabolic process"/>
    <property type="evidence" value="ECO:0007669"/>
    <property type="project" value="TreeGrafter"/>
</dbReference>
<dbReference type="InterPro" id="IPR003607">
    <property type="entry name" value="HD/PDEase_dom"/>
</dbReference>
<dbReference type="AlphaFoldDB" id="A0A2Z3HCZ7"/>
<gene>
    <name evidence="2" type="ORF">C1280_20560</name>
</gene>
<dbReference type="GO" id="GO:0008832">
    <property type="term" value="F:dGTPase activity"/>
    <property type="evidence" value="ECO:0007669"/>
    <property type="project" value="TreeGrafter"/>
</dbReference>
<dbReference type="EMBL" id="CP025958">
    <property type="protein sequence ID" value="AWM39140.1"/>
    <property type="molecule type" value="Genomic_DNA"/>
</dbReference>
<proteinExistence type="predicted"/>
<protein>
    <submittedName>
        <fullName evidence="2">HD domain-containing protein</fullName>
    </submittedName>
</protein>
<dbReference type="CDD" id="cd00077">
    <property type="entry name" value="HDc"/>
    <property type="match status" value="1"/>
</dbReference>
<dbReference type="KEGG" id="gog:C1280_20560"/>
<dbReference type="Pfam" id="PF01966">
    <property type="entry name" value="HD"/>
    <property type="match status" value="1"/>
</dbReference>
<dbReference type="Proteomes" id="UP000245802">
    <property type="component" value="Chromosome"/>
</dbReference>
<evidence type="ECO:0000259" key="1">
    <source>
        <dbReference type="SMART" id="SM00471"/>
    </source>
</evidence>
<reference evidence="2 3" key="1">
    <citation type="submission" date="2018-01" db="EMBL/GenBank/DDBJ databases">
        <title>G. obscuriglobus.</title>
        <authorList>
            <person name="Franke J."/>
            <person name="Blomberg W."/>
            <person name="Selmecki A."/>
        </authorList>
    </citation>
    <scope>NUCLEOTIDE SEQUENCE [LARGE SCALE GENOMIC DNA]</scope>
    <source>
        <strain evidence="2 3">DSM 5831</strain>
    </source>
</reference>
<dbReference type="SMART" id="SM00471">
    <property type="entry name" value="HDc"/>
    <property type="match status" value="1"/>
</dbReference>
<dbReference type="InterPro" id="IPR006674">
    <property type="entry name" value="HD_domain"/>
</dbReference>
<dbReference type="OrthoDB" id="9803619at2"/>
<keyword evidence="3" id="KW-1185">Reference proteome</keyword>
<sequence>MRSSRVRRIQDSVHGLMEFRGMETLIVEVLRTREIQRLRHIRQLGLVHLVFPGGEHSRLVHSIGAAYLAVLFGRHIQEVGRDSITPFLLPDEVAIRDFALAALFHDLGHGPLSHAWEREIIGEDYDEGNWRQGLGLPAAAGAVGGRRLKWHVLVGQALLAWPEGELHQMLESYERGMAERIGAFLLGEYHLPYLPRLLDSDIDVDRSDFLRRDSQQCGVTFGGYDLSRLISTCALGTTNEKTLVVGFDRAKSRRVVEHFLVARRAMYEAVYYHRTVRAAEGMVALFLRRLKTVVRDGQFAAFSRDRIVGPLMDMVAGKVVTLQALLSADDFALHVLVEIVAQADGADPIVVDLAKRIRTRTLFKSVPRSSEQISSFLKSPEAYPKINKALIDSGFKEPESYLVRDHPKFSLLSKAPSEWGYFVDDSGGAAPIRDDDSFRTLSQPLPETDRLFVPEEALDAVARVIR</sequence>
<dbReference type="InterPro" id="IPR050135">
    <property type="entry name" value="dGTPase-like"/>
</dbReference>
<dbReference type="PANTHER" id="PTHR11373">
    <property type="entry name" value="DEOXYNUCLEOSIDE TRIPHOSPHATE TRIPHOSPHOHYDROLASE"/>
    <property type="match status" value="1"/>
</dbReference>
<evidence type="ECO:0000313" key="2">
    <source>
        <dbReference type="EMBL" id="AWM39140.1"/>
    </source>
</evidence>
<dbReference type="Gene3D" id="1.10.3210.10">
    <property type="entry name" value="Hypothetical protein af1432"/>
    <property type="match status" value="1"/>
</dbReference>
<feature type="domain" description="HD/PDEase" evidence="1">
    <location>
        <begin position="54"/>
        <end position="219"/>
    </location>
</feature>
<organism evidence="2 3">
    <name type="scientific">Gemmata obscuriglobus</name>
    <dbReference type="NCBI Taxonomy" id="114"/>
    <lineage>
        <taxon>Bacteria</taxon>
        <taxon>Pseudomonadati</taxon>
        <taxon>Planctomycetota</taxon>
        <taxon>Planctomycetia</taxon>
        <taxon>Gemmatales</taxon>
        <taxon>Gemmataceae</taxon>
        <taxon>Gemmata</taxon>
    </lineage>
</organism>
<dbReference type="SUPFAM" id="SSF109604">
    <property type="entry name" value="HD-domain/PDEase-like"/>
    <property type="match status" value="1"/>
</dbReference>
<name>A0A2Z3HCZ7_9BACT</name>
<evidence type="ECO:0000313" key="3">
    <source>
        <dbReference type="Proteomes" id="UP000245802"/>
    </source>
</evidence>
<accession>A0A2Z3HCZ7</accession>